<dbReference type="Pfam" id="PF13188">
    <property type="entry name" value="PAS_8"/>
    <property type="match status" value="1"/>
</dbReference>
<reference evidence="14 15" key="1">
    <citation type="submission" date="2012-02" db="EMBL/GenBank/DDBJ databases">
        <title>Shotgun genome sequence of Phaeospirillum photometricum DSM 122.</title>
        <authorList>
            <person name="Duquesne K."/>
            <person name="Sturgis J."/>
        </authorList>
    </citation>
    <scope>NUCLEOTIDE SEQUENCE [LARGE SCALE GENOMIC DNA]</scope>
    <source>
        <strain evidence="15">DSM122</strain>
    </source>
</reference>
<feature type="transmembrane region" description="Helical" evidence="10">
    <location>
        <begin position="25"/>
        <end position="45"/>
    </location>
</feature>
<dbReference type="InterPro" id="IPR013655">
    <property type="entry name" value="PAS_fold_3"/>
</dbReference>
<dbReference type="PANTHER" id="PTHR44757">
    <property type="entry name" value="DIGUANYLATE CYCLASE DGCP"/>
    <property type="match status" value="1"/>
</dbReference>
<dbReference type="PANTHER" id="PTHR44757:SF2">
    <property type="entry name" value="BIOFILM ARCHITECTURE MAINTENANCE PROTEIN MBAA"/>
    <property type="match status" value="1"/>
</dbReference>
<evidence type="ECO:0000256" key="10">
    <source>
        <dbReference type="SAM" id="Phobius"/>
    </source>
</evidence>
<dbReference type="eggNOG" id="COG5001">
    <property type="taxonomic scope" value="Bacteria"/>
</dbReference>
<dbReference type="GO" id="GO:0005886">
    <property type="term" value="C:plasma membrane"/>
    <property type="evidence" value="ECO:0007669"/>
    <property type="project" value="UniProtKB-SubCell"/>
</dbReference>
<evidence type="ECO:0000313" key="14">
    <source>
        <dbReference type="EMBL" id="CCG09689.1"/>
    </source>
</evidence>
<dbReference type="EMBL" id="HE663493">
    <property type="protein sequence ID" value="CCG09689.1"/>
    <property type="molecule type" value="Genomic_DNA"/>
</dbReference>
<dbReference type="InterPro" id="IPR043128">
    <property type="entry name" value="Rev_trsase/Diguanyl_cyclase"/>
</dbReference>
<dbReference type="SMART" id="SM00091">
    <property type="entry name" value="PAS"/>
    <property type="match status" value="2"/>
</dbReference>
<keyword evidence="8 10" id="KW-1133">Transmembrane helix</keyword>
<evidence type="ECO:0000256" key="9">
    <source>
        <dbReference type="ARBA" id="ARBA00023136"/>
    </source>
</evidence>
<dbReference type="CDD" id="cd00130">
    <property type="entry name" value="PAS"/>
    <property type="match status" value="1"/>
</dbReference>
<evidence type="ECO:0000313" key="15">
    <source>
        <dbReference type="Proteomes" id="UP000033220"/>
    </source>
</evidence>
<dbReference type="InterPro" id="IPR035965">
    <property type="entry name" value="PAS-like_dom_sf"/>
</dbReference>
<evidence type="ECO:0000256" key="6">
    <source>
        <dbReference type="ARBA" id="ARBA00022737"/>
    </source>
</evidence>
<evidence type="ECO:0000259" key="13">
    <source>
        <dbReference type="PROSITE" id="PS50887"/>
    </source>
</evidence>
<dbReference type="SMART" id="SM00267">
    <property type="entry name" value="GGDEF"/>
    <property type="match status" value="1"/>
</dbReference>
<dbReference type="SUPFAM" id="SSF55073">
    <property type="entry name" value="Nucleotide cyclase"/>
    <property type="match status" value="1"/>
</dbReference>
<keyword evidence="3" id="KW-0997">Cell inner membrane</keyword>
<dbReference type="Gene3D" id="2.10.70.100">
    <property type="match status" value="1"/>
</dbReference>
<dbReference type="PATRIC" id="fig|1150469.3.peg.3453"/>
<evidence type="ECO:0000256" key="8">
    <source>
        <dbReference type="ARBA" id="ARBA00022989"/>
    </source>
</evidence>
<dbReference type="CDD" id="cd01949">
    <property type="entry name" value="GGDEF"/>
    <property type="match status" value="1"/>
</dbReference>
<evidence type="ECO:0000256" key="4">
    <source>
        <dbReference type="ARBA" id="ARBA00022679"/>
    </source>
</evidence>
<gene>
    <name evidence="14" type="ORF">RSPPHO_03063</name>
</gene>
<evidence type="ECO:0000256" key="3">
    <source>
        <dbReference type="ARBA" id="ARBA00022519"/>
    </source>
</evidence>
<evidence type="ECO:0000259" key="12">
    <source>
        <dbReference type="PROSITE" id="PS50113"/>
    </source>
</evidence>
<dbReference type="InterPro" id="IPR000014">
    <property type="entry name" value="PAS"/>
</dbReference>
<keyword evidence="15" id="KW-1185">Reference proteome</keyword>
<keyword evidence="7" id="KW-0547">Nucleotide-binding</keyword>
<accession>H6SQH0</accession>
<sequence length="465" mass="51040">MGALPRLPLGAHLPWKRAQPMTGQAFTAVALLLLVAVIGLLAGLWRSRRRLKTLEAVLEGTRDGVFETDRFGRVVWASRRASAMLGVREGVHPGTMVRTLFGATVTAVLEKDGPPSSDPVRGTAHCADGGWFPATVHRVAGPARVWILRDLSDEQELARLRAAEERSNTSRRFAGLGIWDWSIDSDTLFWSDEMFGLLGLRPGEMAPSRGRFLALIHPEDTARVSESEAACLDGRKAYDEDYRVVWRDGSVRWLRETANLVRDDTGQAVRMVGVVRDVTQEKEAENRVLRLALHDPLTGLPNRAAFEARLDQVMVRAREDQRQVALAFIDLDRFKPINDTFGHATGDRVLTIISHRLSEAVRPDDMVARVGGDEFVAVLAGCDNDAQALTVAGRLLEAIRSPIILDGVIHKVGASIGVSLHPKLAATREALVHSADLAMYAAKRGGSLRVRLFTPELAEDDARTA</sequence>
<dbReference type="PROSITE" id="PS50113">
    <property type="entry name" value="PAC"/>
    <property type="match status" value="1"/>
</dbReference>
<dbReference type="Gene3D" id="3.30.450.20">
    <property type="entry name" value="PAS domain"/>
    <property type="match status" value="2"/>
</dbReference>
<dbReference type="HOGENOM" id="CLU_000445_11_4_5"/>
<feature type="domain" description="GGDEF" evidence="13">
    <location>
        <begin position="322"/>
        <end position="455"/>
    </location>
</feature>
<dbReference type="STRING" id="1150469.RSPPHO_03063"/>
<dbReference type="AlphaFoldDB" id="H6SQH0"/>
<dbReference type="FunFam" id="2.10.70.100:FF:000001">
    <property type="entry name" value="Sensory transduction histidine kinase"/>
    <property type="match status" value="1"/>
</dbReference>
<feature type="domain" description="PAS" evidence="11">
    <location>
        <begin position="50"/>
        <end position="86"/>
    </location>
</feature>
<evidence type="ECO:0008006" key="16">
    <source>
        <dbReference type="Google" id="ProtNLM"/>
    </source>
</evidence>
<proteinExistence type="predicted"/>
<feature type="domain" description="PAS" evidence="11">
    <location>
        <begin position="178"/>
        <end position="235"/>
    </location>
</feature>
<dbReference type="Pfam" id="PF00990">
    <property type="entry name" value="GGDEF"/>
    <property type="match status" value="1"/>
</dbReference>
<dbReference type="GO" id="GO:0016740">
    <property type="term" value="F:transferase activity"/>
    <property type="evidence" value="ECO:0007669"/>
    <property type="project" value="UniProtKB-KW"/>
</dbReference>
<feature type="domain" description="PAC" evidence="12">
    <location>
        <begin position="238"/>
        <end position="290"/>
    </location>
</feature>
<keyword evidence="5 10" id="KW-0812">Transmembrane</keyword>
<keyword evidence="2" id="KW-1003">Cell membrane</keyword>
<dbReference type="NCBIfam" id="TIGR00254">
    <property type="entry name" value="GGDEF"/>
    <property type="match status" value="1"/>
</dbReference>
<dbReference type="FunFam" id="3.30.70.270:FF:000001">
    <property type="entry name" value="Diguanylate cyclase domain protein"/>
    <property type="match status" value="1"/>
</dbReference>
<keyword evidence="9 10" id="KW-0472">Membrane</keyword>
<dbReference type="InterPro" id="IPR000160">
    <property type="entry name" value="GGDEF_dom"/>
</dbReference>
<keyword evidence="4" id="KW-0808">Transferase</keyword>
<keyword evidence="6" id="KW-0677">Repeat</keyword>
<dbReference type="PROSITE" id="PS50887">
    <property type="entry name" value="GGDEF"/>
    <property type="match status" value="1"/>
</dbReference>
<dbReference type="Pfam" id="PF08447">
    <property type="entry name" value="PAS_3"/>
    <property type="match status" value="1"/>
</dbReference>
<comment type="subcellular location">
    <subcellularLocation>
        <location evidence="1">Cell inner membrane</location>
        <topology evidence="1">Multi-pass membrane protein</topology>
    </subcellularLocation>
</comment>
<evidence type="ECO:0000256" key="7">
    <source>
        <dbReference type="ARBA" id="ARBA00022741"/>
    </source>
</evidence>
<dbReference type="KEGG" id="rpm:RSPPHO_03063"/>
<organism evidence="14 15">
    <name type="scientific">Pararhodospirillum photometricum DSM 122</name>
    <dbReference type="NCBI Taxonomy" id="1150469"/>
    <lineage>
        <taxon>Bacteria</taxon>
        <taxon>Pseudomonadati</taxon>
        <taxon>Pseudomonadota</taxon>
        <taxon>Alphaproteobacteria</taxon>
        <taxon>Rhodospirillales</taxon>
        <taxon>Rhodospirillaceae</taxon>
        <taxon>Pararhodospirillum</taxon>
    </lineage>
</organism>
<evidence type="ECO:0000256" key="2">
    <source>
        <dbReference type="ARBA" id="ARBA00022475"/>
    </source>
</evidence>
<name>H6SQH0_PARPM</name>
<dbReference type="SUPFAM" id="SSF55785">
    <property type="entry name" value="PYP-like sensor domain (PAS domain)"/>
    <property type="match status" value="2"/>
</dbReference>
<dbReference type="InterPro" id="IPR000700">
    <property type="entry name" value="PAS-assoc_C"/>
</dbReference>
<dbReference type="NCBIfam" id="TIGR00229">
    <property type="entry name" value="sensory_box"/>
    <property type="match status" value="1"/>
</dbReference>
<dbReference type="PROSITE" id="PS50112">
    <property type="entry name" value="PAS"/>
    <property type="match status" value="2"/>
</dbReference>
<dbReference type="GO" id="GO:0000166">
    <property type="term" value="F:nucleotide binding"/>
    <property type="evidence" value="ECO:0007669"/>
    <property type="project" value="UniProtKB-KW"/>
</dbReference>
<evidence type="ECO:0000259" key="11">
    <source>
        <dbReference type="PROSITE" id="PS50112"/>
    </source>
</evidence>
<dbReference type="InterPro" id="IPR029787">
    <property type="entry name" value="Nucleotide_cyclase"/>
</dbReference>
<evidence type="ECO:0000256" key="1">
    <source>
        <dbReference type="ARBA" id="ARBA00004429"/>
    </source>
</evidence>
<dbReference type="SMART" id="SM00086">
    <property type="entry name" value="PAC"/>
    <property type="match status" value="1"/>
</dbReference>
<evidence type="ECO:0000256" key="5">
    <source>
        <dbReference type="ARBA" id="ARBA00022692"/>
    </source>
</evidence>
<protein>
    <recommendedName>
        <fullName evidence="16">Diguanylate cyclase</fullName>
    </recommendedName>
</protein>
<dbReference type="Proteomes" id="UP000033220">
    <property type="component" value="Chromosome DSM 122"/>
</dbReference>
<dbReference type="InterPro" id="IPR001610">
    <property type="entry name" value="PAC"/>
</dbReference>
<dbReference type="InterPro" id="IPR052155">
    <property type="entry name" value="Biofilm_reg_signaling"/>
</dbReference>
<dbReference type="Gene3D" id="3.30.70.270">
    <property type="match status" value="1"/>
</dbReference>